<gene>
    <name evidence="2" type="ORF">BCR44DRAFT_1256202</name>
</gene>
<name>A0A1Y2HBQ5_9FUNG</name>
<dbReference type="Proteomes" id="UP000193411">
    <property type="component" value="Unassembled WGS sequence"/>
</dbReference>
<keyword evidence="3" id="KW-1185">Reference proteome</keyword>
<organism evidence="2 3">
    <name type="scientific">Catenaria anguillulae PL171</name>
    <dbReference type="NCBI Taxonomy" id="765915"/>
    <lineage>
        <taxon>Eukaryota</taxon>
        <taxon>Fungi</taxon>
        <taxon>Fungi incertae sedis</taxon>
        <taxon>Blastocladiomycota</taxon>
        <taxon>Blastocladiomycetes</taxon>
        <taxon>Blastocladiales</taxon>
        <taxon>Catenariaceae</taxon>
        <taxon>Catenaria</taxon>
    </lineage>
</organism>
<protein>
    <submittedName>
        <fullName evidence="2">Uncharacterized protein</fullName>
    </submittedName>
</protein>
<feature type="compositionally biased region" description="Polar residues" evidence="1">
    <location>
        <begin position="88"/>
        <end position="101"/>
    </location>
</feature>
<sequence length="202" mass="21686">MMASTASPPPSQTIHGQQHASPPALAPRSSSLTRHLQAHRHPLTPPLSVLQQPHSTLVLPPAHLLRPLRSPRPLLPSPKHYRIPPSHPTSKASRTGPSNALNGLPSVPHSLCNSQPRPTSNRSCTLSSITRWSANAVCSPPVNACASRMLSASLSKDGRKMVRAPLPPDTLHWAFGHWTCFTRPDIRAASASGSRSVAQKLC</sequence>
<feature type="region of interest" description="Disordered" evidence="1">
    <location>
        <begin position="69"/>
        <end position="103"/>
    </location>
</feature>
<evidence type="ECO:0000256" key="1">
    <source>
        <dbReference type="SAM" id="MobiDB-lite"/>
    </source>
</evidence>
<feature type="region of interest" description="Disordered" evidence="1">
    <location>
        <begin position="1"/>
        <end position="38"/>
    </location>
</feature>
<feature type="compositionally biased region" description="Polar residues" evidence="1">
    <location>
        <begin position="1"/>
        <end position="19"/>
    </location>
</feature>
<feature type="compositionally biased region" description="Low complexity" evidence="1">
    <location>
        <begin position="20"/>
        <end position="32"/>
    </location>
</feature>
<comment type="caution">
    <text evidence="2">The sequence shown here is derived from an EMBL/GenBank/DDBJ whole genome shotgun (WGS) entry which is preliminary data.</text>
</comment>
<accession>A0A1Y2HBQ5</accession>
<dbReference type="EMBL" id="MCFL01000052">
    <property type="protein sequence ID" value="ORZ31999.1"/>
    <property type="molecule type" value="Genomic_DNA"/>
</dbReference>
<proteinExistence type="predicted"/>
<evidence type="ECO:0000313" key="3">
    <source>
        <dbReference type="Proteomes" id="UP000193411"/>
    </source>
</evidence>
<evidence type="ECO:0000313" key="2">
    <source>
        <dbReference type="EMBL" id="ORZ31999.1"/>
    </source>
</evidence>
<dbReference type="AlphaFoldDB" id="A0A1Y2HBQ5"/>
<reference evidence="2 3" key="1">
    <citation type="submission" date="2016-07" db="EMBL/GenBank/DDBJ databases">
        <title>Pervasive Adenine N6-methylation of Active Genes in Fungi.</title>
        <authorList>
            <consortium name="DOE Joint Genome Institute"/>
            <person name="Mondo S.J."/>
            <person name="Dannebaum R.O."/>
            <person name="Kuo R.C."/>
            <person name="Labutti K."/>
            <person name="Haridas S."/>
            <person name="Kuo A."/>
            <person name="Salamov A."/>
            <person name="Ahrendt S.R."/>
            <person name="Lipzen A."/>
            <person name="Sullivan W."/>
            <person name="Andreopoulos W.B."/>
            <person name="Clum A."/>
            <person name="Lindquist E."/>
            <person name="Daum C."/>
            <person name="Ramamoorthy G.K."/>
            <person name="Gryganskyi A."/>
            <person name="Culley D."/>
            <person name="Magnuson J.K."/>
            <person name="James T.Y."/>
            <person name="O'Malley M.A."/>
            <person name="Stajich J.E."/>
            <person name="Spatafora J.W."/>
            <person name="Visel A."/>
            <person name="Grigoriev I.V."/>
        </authorList>
    </citation>
    <scope>NUCLEOTIDE SEQUENCE [LARGE SCALE GENOMIC DNA]</scope>
    <source>
        <strain evidence="2 3">PL171</strain>
    </source>
</reference>